<proteinExistence type="predicted"/>
<dbReference type="EMBL" id="CM031815">
    <property type="protein sequence ID" value="KAG6649816.1"/>
    <property type="molecule type" value="Genomic_DNA"/>
</dbReference>
<protein>
    <submittedName>
        <fullName evidence="1">Uncharacterized protein</fullName>
    </submittedName>
</protein>
<accession>A0A8T1PZQ8</accession>
<dbReference type="Proteomes" id="UP000811609">
    <property type="component" value="Chromosome 7"/>
</dbReference>
<evidence type="ECO:0000313" key="1">
    <source>
        <dbReference type="EMBL" id="KAG6649816.1"/>
    </source>
</evidence>
<organism evidence="1 2">
    <name type="scientific">Carya illinoinensis</name>
    <name type="common">Pecan</name>
    <dbReference type="NCBI Taxonomy" id="32201"/>
    <lineage>
        <taxon>Eukaryota</taxon>
        <taxon>Viridiplantae</taxon>
        <taxon>Streptophyta</taxon>
        <taxon>Embryophyta</taxon>
        <taxon>Tracheophyta</taxon>
        <taxon>Spermatophyta</taxon>
        <taxon>Magnoliopsida</taxon>
        <taxon>eudicotyledons</taxon>
        <taxon>Gunneridae</taxon>
        <taxon>Pentapetalae</taxon>
        <taxon>rosids</taxon>
        <taxon>fabids</taxon>
        <taxon>Fagales</taxon>
        <taxon>Juglandaceae</taxon>
        <taxon>Carya</taxon>
    </lineage>
</organism>
<comment type="caution">
    <text evidence="1">The sequence shown here is derived from an EMBL/GenBank/DDBJ whole genome shotgun (WGS) entry which is preliminary data.</text>
</comment>
<name>A0A8T1PZQ8_CARIL</name>
<dbReference type="AlphaFoldDB" id="A0A8T1PZQ8"/>
<gene>
    <name evidence="1" type="ORF">CIPAW_07G236900</name>
</gene>
<sequence length="53" mass="5936">MFSSLPRISSQLHLSSSWLGTLQFRLQFIVDFTVNVEGVGHVCRDLGIELDGE</sequence>
<evidence type="ECO:0000313" key="2">
    <source>
        <dbReference type="Proteomes" id="UP000811609"/>
    </source>
</evidence>
<reference evidence="1" key="1">
    <citation type="submission" date="2020-12" db="EMBL/GenBank/DDBJ databases">
        <title>WGS assembly of Carya illinoinensis cv. Pawnee.</title>
        <authorList>
            <person name="Platts A."/>
            <person name="Shu S."/>
            <person name="Wright S."/>
            <person name="Barry K."/>
            <person name="Edger P."/>
            <person name="Pires J.C."/>
            <person name="Schmutz J."/>
        </authorList>
    </citation>
    <scope>NUCLEOTIDE SEQUENCE</scope>
    <source>
        <tissue evidence="1">Leaf</tissue>
    </source>
</reference>
<keyword evidence="2" id="KW-1185">Reference proteome</keyword>